<dbReference type="SUPFAM" id="SSF53901">
    <property type="entry name" value="Thiolase-like"/>
    <property type="match status" value="2"/>
</dbReference>
<dbReference type="InterPro" id="IPR020841">
    <property type="entry name" value="PKS_Beta-ketoAc_synthase_dom"/>
</dbReference>
<dbReference type="GO" id="GO:0006633">
    <property type="term" value="P:fatty acid biosynthetic process"/>
    <property type="evidence" value="ECO:0007669"/>
    <property type="project" value="TreeGrafter"/>
</dbReference>
<feature type="domain" description="Ketosynthase family 3 (KS3)" evidence="4">
    <location>
        <begin position="288"/>
        <end position="713"/>
    </location>
</feature>
<dbReference type="OrthoDB" id="329835at2759"/>
<dbReference type="AlphaFoldDB" id="A0A812XUQ0"/>
<dbReference type="SMART" id="SM00825">
    <property type="entry name" value="PKS_KS"/>
    <property type="match status" value="1"/>
</dbReference>
<organism evidence="5 6">
    <name type="scientific">Symbiodinium pilosum</name>
    <name type="common">Dinoflagellate</name>
    <dbReference type="NCBI Taxonomy" id="2952"/>
    <lineage>
        <taxon>Eukaryota</taxon>
        <taxon>Sar</taxon>
        <taxon>Alveolata</taxon>
        <taxon>Dinophyceae</taxon>
        <taxon>Suessiales</taxon>
        <taxon>Symbiodiniaceae</taxon>
        <taxon>Symbiodinium</taxon>
    </lineage>
</organism>
<keyword evidence="3" id="KW-0808">Transferase</keyword>
<dbReference type="Pfam" id="PF00109">
    <property type="entry name" value="ketoacyl-synt"/>
    <property type="match status" value="1"/>
</dbReference>
<evidence type="ECO:0000313" key="6">
    <source>
        <dbReference type="Proteomes" id="UP000649617"/>
    </source>
</evidence>
<dbReference type="Pfam" id="PF02801">
    <property type="entry name" value="Ketoacyl-synt_C"/>
    <property type="match status" value="1"/>
</dbReference>
<sequence length="1178" mass="128862">MAPSRAGRRKKDYDVVIQGQSVEKISLEIVTQIAAKGFCTIDPKLDDEMLRLAREDISDLDAQSTLRQPPAMVHDGLLGEEGSSLIADFLQEGLTDDKKIHHLHAVDKAMAELVNVLQLSVNQLGCGMLSRTHSILHETGLAPEHAPEPTEHEASYWLGVLGQKKLMVMLCLGPVRGTLELQPYDEDAEAHEIPTVPGSFIILRADGMWHRHCAHSKAHILSCFLVGQEGGKRAQGSPSWVPPCARSLEQWTVERMRYLKEVQAKAPREKLDLPAGWLTAMNHMFHTAQRVAVRSIAGRYASSWDVQAWYMSQTSGPDFVSEVPLTRWDVDLYYDADVESWRTMKTHSRHGSFVDGTEFFDNKFFGLSPMEAKGMDPHQRVVLEVGYEALHGAGYTKGKMMNKIGGVYLGSSMTIFGMVSEVSGATGAAASINSNRFSFCLGLKGPSMTCDTDGSSSLTAVHLGGEAVLQKGHGVSNEFSLSGGVAFQLGPTWLPQMQAAGLLAGIGRCFTWDASAQGYTLGDGCGFAVQKRMADWVDGKQVYIEGEPLVGSICGSSCGSVGMAAAMHAPHGPSEQENVAQALQTAMLDAVNIDAVECNGQGALLRDAVEVDSLLRVLRGDDMQAPLSLTAVKTRLGYATECAGIVALHRLMLSAVWGVMAPNNHLQQLNPHLEFENKAAMLTEPLETALRSTYMGVSAHGFGGTQVHVISYGHNEQIRTVPQPEHNRNVFNFWPGGGGELEEEQQPLRGYFIAGTWTKWRPIKMESEGDETYGYTLVLGENRWEEFQILLDGDERRRLHPALPQASKGLAVRGPSAKARGLNWRIEGRGRWVDVPTDAAEAIALGDSEKTSRAILAISKSLDDGFQPSGELKLMEVGSGDVGMPGDKYRIRLRIAGKYRTVLWDKLPKEDYDAAVDAPEGDYYIVGSWNGWSPDPLFLRNEVWSAEVELSKPGGEFQILRNEDWGQMIAPQREKATHEDAGQGPDRCGRFRGCAWCLDGQPGDVFRISFKRQLVKDSSGKLEDVKHVSWEKVREASPSGTLALKHPSALGVIGSWNGFGRIHKMHVESMGDEVAYVFYVEVGQTGAEGFQFVNDSDFSRVIHPDRLVAQPGAAHRTIVSSFGHIDQDRVWAVGLDGGSHGDVFKVDVVAVRDAVTRVTWSAVGDAAIPKDREICGPL</sequence>
<keyword evidence="1" id="KW-0596">Phosphopantetheine</keyword>
<accession>A0A812XUQ0</accession>
<keyword evidence="6" id="KW-1185">Reference proteome</keyword>
<evidence type="ECO:0000313" key="5">
    <source>
        <dbReference type="EMBL" id="CAE7745041.1"/>
    </source>
</evidence>
<dbReference type="InterPro" id="IPR014031">
    <property type="entry name" value="Ketoacyl_synth_C"/>
</dbReference>
<evidence type="ECO:0000259" key="4">
    <source>
        <dbReference type="PROSITE" id="PS52004"/>
    </source>
</evidence>
<dbReference type="Gene3D" id="3.40.47.10">
    <property type="match status" value="1"/>
</dbReference>
<dbReference type="NCBIfam" id="TIGR04556">
    <property type="entry name" value="PKS_assoc"/>
    <property type="match status" value="1"/>
</dbReference>
<dbReference type="PANTHER" id="PTHR43775">
    <property type="entry name" value="FATTY ACID SYNTHASE"/>
    <property type="match status" value="1"/>
</dbReference>
<keyword evidence="2" id="KW-0597">Phosphoprotein</keyword>
<dbReference type="CDD" id="cd00833">
    <property type="entry name" value="PKS"/>
    <property type="match status" value="1"/>
</dbReference>
<comment type="similarity">
    <text evidence="3">Belongs to the thiolase-like superfamily. Beta-ketoacyl-ACP synthases family.</text>
</comment>
<dbReference type="PANTHER" id="PTHR43775:SF37">
    <property type="entry name" value="SI:DKEY-61P9.11"/>
    <property type="match status" value="1"/>
</dbReference>
<dbReference type="InterPro" id="IPR050091">
    <property type="entry name" value="PKS_NRPS_Biosynth_Enz"/>
</dbReference>
<dbReference type="PROSITE" id="PS52004">
    <property type="entry name" value="KS3_2"/>
    <property type="match status" value="1"/>
</dbReference>
<dbReference type="InterPro" id="IPR030834">
    <property type="entry name" value="PKS_assoc_dom"/>
</dbReference>
<evidence type="ECO:0000256" key="1">
    <source>
        <dbReference type="ARBA" id="ARBA00022450"/>
    </source>
</evidence>
<gene>
    <name evidence="5" type="primary">ppsA</name>
    <name evidence="5" type="ORF">SPIL2461_LOCUS21493</name>
</gene>
<protein>
    <submittedName>
        <fullName evidence="5">PpsA protein</fullName>
    </submittedName>
</protein>
<name>A0A812XUQ0_SYMPI</name>
<dbReference type="GO" id="GO:0004312">
    <property type="term" value="F:fatty acid synthase activity"/>
    <property type="evidence" value="ECO:0007669"/>
    <property type="project" value="TreeGrafter"/>
</dbReference>
<dbReference type="InterPro" id="IPR016039">
    <property type="entry name" value="Thiolase-like"/>
</dbReference>
<proteinExistence type="inferred from homology"/>
<dbReference type="Proteomes" id="UP000649617">
    <property type="component" value="Unassembled WGS sequence"/>
</dbReference>
<evidence type="ECO:0000256" key="3">
    <source>
        <dbReference type="RuleBase" id="RU003694"/>
    </source>
</evidence>
<comment type="caution">
    <text evidence="5">The sequence shown here is derived from an EMBL/GenBank/DDBJ whole genome shotgun (WGS) entry which is preliminary data.</text>
</comment>
<evidence type="ECO:0000256" key="2">
    <source>
        <dbReference type="ARBA" id="ARBA00022553"/>
    </source>
</evidence>
<dbReference type="InterPro" id="IPR014030">
    <property type="entry name" value="Ketoacyl_synth_N"/>
</dbReference>
<reference evidence="5" key="1">
    <citation type="submission" date="2021-02" db="EMBL/GenBank/DDBJ databases">
        <authorList>
            <person name="Dougan E. K."/>
            <person name="Rhodes N."/>
            <person name="Thang M."/>
            <person name="Chan C."/>
        </authorList>
    </citation>
    <scope>NUCLEOTIDE SEQUENCE</scope>
</reference>
<dbReference type="EMBL" id="CAJNIZ010046312">
    <property type="protein sequence ID" value="CAE7745041.1"/>
    <property type="molecule type" value="Genomic_DNA"/>
</dbReference>